<protein>
    <recommendedName>
        <fullName evidence="4">Dipeptidyl-peptidase V</fullName>
    </recommendedName>
</protein>
<organism evidence="6 7">
    <name type="scientific">Hohenbuehelia grisea</name>
    <dbReference type="NCBI Taxonomy" id="104357"/>
    <lineage>
        <taxon>Eukaryota</taxon>
        <taxon>Fungi</taxon>
        <taxon>Dikarya</taxon>
        <taxon>Basidiomycota</taxon>
        <taxon>Agaricomycotina</taxon>
        <taxon>Agaricomycetes</taxon>
        <taxon>Agaricomycetidae</taxon>
        <taxon>Agaricales</taxon>
        <taxon>Pleurotineae</taxon>
        <taxon>Pleurotaceae</taxon>
        <taxon>Hohenbuehelia</taxon>
    </lineage>
</organism>
<evidence type="ECO:0000256" key="2">
    <source>
        <dbReference type="ARBA" id="ARBA00022801"/>
    </source>
</evidence>
<evidence type="ECO:0000313" key="6">
    <source>
        <dbReference type="EMBL" id="KAL0946508.1"/>
    </source>
</evidence>
<keyword evidence="2" id="KW-0378">Hydrolase</keyword>
<dbReference type="Pfam" id="PF07676">
    <property type="entry name" value="PD40"/>
    <property type="match status" value="2"/>
</dbReference>
<gene>
    <name evidence="6" type="ORF">HGRIS_012724</name>
</gene>
<evidence type="ECO:0000256" key="1">
    <source>
        <dbReference type="ARBA" id="ARBA00010040"/>
    </source>
</evidence>
<comment type="similarity">
    <text evidence="1">Belongs to the peptidase S9C family.</text>
</comment>
<comment type="caution">
    <text evidence="6">The sequence shown here is derived from an EMBL/GenBank/DDBJ whole genome shotgun (WGS) entry which is preliminary data.</text>
</comment>
<keyword evidence="7" id="KW-1185">Reference proteome</keyword>
<dbReference type="InterPro" id="IPR001375">
    <property type="entry name" value="Peptidase_S9_cat"/>
</dbReference>
<evidence type="ECO:0000256" key="3">
    <source>
        <dbReference type="ARBA" id="ARBA00022825"/>
    </source>
</evidence>
<sequence>MNSSFKASDFHFHPPDVDARTCPAHSPALISSSPKVRDVRISPDGQHVVYQVQPFYRATERTVAELWLAETSTPNSARQLTDGTVYDRSAVFHPDGQKIFFLSDRQSSSKAAFIYSLEISQAKPEGAATPEPVLVSSNFGKKGVQSFEISPDGRFLAFTSTDDSLGPSKDLDAKVFGEKVGLSRLRLCDLTTGTVRALNGIRPDKHVESFTWSPDSTELLYRLRENRGSEYAELPVVLERISIDADADGPKQIGIYPRSPSGPNIWAASGHVLTLQHYHPHRSLDARTLFSHLLSEPKLSTAGTSDVFYGETNDVVRILNAFSSGSGTEVAVEVSDGTDTFIDIVTTSAHPEGVTPESQPVRLFKTKDDAIWFNSWDARKVVRRDGRISYVVAVVLSSGPRHEPPNVWVGKVELDGSRSVHDAVPLCSSCMLKLSSHLQWLADAPPLQTTVIQWNAVDGTPLDGLARFPPGYESSVGPLPAVLFIHGGPYRRDIPDYMPYFCNWRELFASAGYLVLSPNYRGSQGRGHAFASAASAGVGTYDWQDCESMVDEAIRRGLADPNRLAVAGWSHGGSLTAWGVTQTKSKFKAAIVGAGATHWEGMVMESGSPELEAAIGQRSPWDTTQLETIDMLNGHVNGFGAPAPNRNGLLKRSPIHGVSDVSTAVLMLHGERDERVPLGQAIGFWRGLKRKASERGQEAAELVVYPREPHGFVERKHAEDVLNRVLEYFAKWV</sequence>
<reference evidence="7" key="1">
    <citation type="submission" date="2024-06" db="EMBL/GenBank/DDBJ databases">
        <title>Multi-omics analyses provide insights into the biosynthesis of the anticancer antibiotic pleurotin in Hohenbuehelia grisea.</title>
        <authorList>
            <person name="Weaver J.A."/>
            <person name="Alberti F."/>
        </authorList>
    </citation>
    <scope>NUCLEOTIDE SEQUENCE [LARGE SCALE GENOMIC DNA]</scope>
    <source>
        <strain evidence="7">T-177</strain>
    </source>
</reference>
<feature type="domain" description="Peptidase S9 prolyl oligopeptidase catalytic" evidence="5">
    <location>
        <begin position="615"/>
        <end position="732"/>
    </location>
</feature>
<feature type="domain" description="Peptidase S9 prolyl oligopeptidase catalytic" evidence="5">
    <location>
        <begin position="506"/>
        <end position="608"/>
    </location>
</feature>
<dbReference type="PANTHER" id="PTHR42776">
    <property type="entry name" value="SERINE PEPTIDASE S9 FAMILY MEMBER"/>
    <property type="match status" value="1"/>
</dbReference>
<evidence type="ECO:0000259" key="5">
    <source>
        <dbReference type="Pfam" id="PF00326"/>
    </source>
</evidence>
<accession>A0ABR3IT96</accession>
<proteinExistence type="inferred from homology"/>
<dbReference type="SUPFAM" id="SSF53474">
    <property type="entry name" value="alpha/beta-Hydrolases"/>
    <property type="match status" value="1"/>
</dbReference>
<dbReference type="EMBL" id="JASNQZ010000015">
    <property type="protein sequence ID" value="KAL0946508.1"/>
    <property type="molecule type" value="Genomic_DNA"/>
</dbReference>
<name>A0ABR3IT96_9AGAR</name>
<evidence type="ECO:0000256" key="4">
    <source>
        <dbReference type="ARBA" id="ARBA00032829"/>
    </source>
</evidence>
<dbReference type="InterPro" id="IPR011659">
    <property type="entry name" value="WD40"/>
</dbReference>
<dbReference type="InterPro" id="IPR011042">
    <property type="entry name" value="6-blade_b-propeller_TolB-like"/>
</dbReference>
<dbReference type="SUPFAM" id="SSF82171">
    <property type="entry name" value="DPP6 N-terminal domain-like"/>
    <property type="match status" value="1"/>
</dbReference>
<keyword evidence="3" id="KW-0720">Serine protease</keyword>
<dbReference type="PANTHER" id="PTHR42776:SF27">
    <property type="entry name" value="DIPEPTIDYL PEPTIDASE FAMILY MEMBER 6"/>
    <property type="match status" value="1"/>
</dbReference>
<evidence type="ECO:0000313" key="7">
    <source>
        <dbReference type="Proteomes" id="UP001556367"/>
    </source>
</evidence>
<dbReference type="Pfam" id="PF00326">
    <property type="entry name" value="Peptidase_S9"/>
    <property type="match status" value="2"/>
</dbReference>
<keyword evidence="3" id="KW-0645">Protease</keyword>
<dbReference type="Gene3D" id="3.40.50.1820">
    <property type="entry name" value="alpha/beta hydrolase"/>
    <property type="match status" value="1"/>
</dbReference>
<dbReference type="InterPro" id="IPR029058">
    <property type="entry name" value="AB_hydrolase_fold"/>
</dbReference>
<dbReference type="Gene3D" id="2.120.10.30">
    <property type="entry name" value="TolB, C-terminal domain"/>
    <property type="match status" value="1"/>
</dbReference>
<dbReference type="Proteomes" id="UP001556367">
    <property type="component" value="Unassembled WGS sequence"/>
</dbReference>